<sequence length="364" mass="40410">MFESIRQDSSYSSVTSLPQPLTVSSAQEAVRAADSPSPLLHADSRFGRLYGASSAMQKVFRLIERVADSDASVLIVGESGCGKELIAQTIHEMSGCATAPFIAINCGALPVTLIESELFGYEKGAFTGANKTHLGFFERANGGTLFLDEITEMPLDLQVRLLRVLETGRFTRVGGDKEIVGNARMLAATNREPQEAVHDGKLRLDLLYRLAVFPIVLPPLRERDDDIILLAHRFLDAKNQQCGTRKRFAPGVEDKLRQHNWPGNVRELKNCIHRAYILADKIVDIDTLAPLSPRSRAREVIEVEVGTPLEEVERQLIFATLDRYQGNKRRTAKALGVSLKTIYNRLNFYADNFADPTDIKPSMA</sequence>
<dbReference type="Gene3D" id="1.10.10.60">
    <property type="entry name" value="Homeodomain-like"/>
    <property type="match status" value="1"/>
</dbReference>
<dbReference type="FunFam" id="3.40.50.300:FF:000006">
    <property type="entry name" value="DNA-binding transcriptional regulator NtrC"/>
    <property type="match status" value="1"/>
</dbReference>
<dbReference type="InterPro" id="IPR009057">
    <property type="entry name" value="Homeodomain-like_sf"/>
</dbReference>
<dbReference type="Pfam" id="PF02954">
    <property type="entry name" value="HTH_8"/>
    <property type="match status" value="1"/>
</dbReference>
<reference evidence="7 8" key="1">
    <citation type="submission" date="2019-03" db="EMBL/GenBank/DDBJ databases">
        <title>Genomic Encyclopedia of Type Strains, Phase III (KMG-III): the genomes of soil and plant-associated and newly described type strains.</title>
        <authorList>
            <person name="Whitman W."/>
        </authorList>
    </citation>
    <scope>NUCLEOTIDE SEQUENCE [LARGE SCALE GENOMIC DNA]</scope>
    <source>
        <strain evidence="7 8">CECT 8976</strain>
    </source>
</reference>
<dbReference type="GO" id="GO:0006355">
    <property type="term" value="P:regulation of DNA-templated transcription"/>
    <property type="evidence" value="ECO:0007669"/>
    <property type="project" value="InterPro"/>
</dbReference>
<keyword evidence="1" id="KW-0547">Nucleotide-binding</keyword>
<dbReference type="GO" id="GO:0043565">
    <property type="term" value="F:sequence-specific DNA binding"/>
    <property type="evidence" value="ECO:0007669"/>
    <property type="project" value="InterPro"/>
</dbReference>
<dbReference type="Gene3D" id="3.40.50.300">
    <property type="entry name" value="P-loop containing nucleotide triphosphate hydrolases"/>
    <property type="match status" value="1"/>
</dbReference>
<keyword evidence="3" id="KW-0805">Transcription regulation</keyword>
<dbReference type="Pfam" id="PF00158">
    <property type="entry name" value="Sigma54_activat"/>
    <property type="match status" value="1"/>
</dbReference>
<name>A0A4R7BCT4_9NEIS</name>
<dbReference type="EMBL" id="SNZP01000002">
    <property type="protein sequence ID" value="TDR81972.1"/>
    <property type="molecule type" value="Genomic_DNA"/>
</dbReference>
<evidence type="ECO:0000259" key="6">
    <source>
        <dbReference type="PROSITE" id="PS50045"/>
    </source>
</evidence>
<dbReference type="InterPro" id="IPR003593">
    <property type="entry name" value="AAA+_ATPase"/>
</dbReference>
<evidence type="ECO:0000256" key="5">
    <source>
        <dbReference type="ARBA" id="ARBA00023163"/>
    </source>
</evidence>
<dbReference type="PANTHER" id="PTHR32071">
    <property type="entry name" value="TRANSCRIPTIONAL REGULATORY PROTEIN"/>
    <property type="match status" value="1"/>
</dbReference>
<dbReference type="InterPro" id="IPR002078">
    <property type="entry name" value="Sigma_54_int"/>
</dbReference>
<evidence type="ECO:0000313" key="8">
    <source>
        <dbReference type="Proteomes" id="UP000295611"/>
    </source>
</evidence>
<gene>
    <name evidence="7" type="ORF">DFP86_10282</name>
</gene>
<accession>A0A4R7BCT4</accession>
<dbReference type="InterPro" id="IPR025943">
    <property type="entry name" value="Sigma_54_int_dom_ATP-bd_2"/>
</dbReference>
<dbReference type="CDD" id="cd00009">
    <property type="entry name" value="AAA"/>
    <property type="match status" value="1"/>
</dbReference>
<dbReference type="SMART" id="SM00382">
    <property type="entry name" value="AAA"/>
    <property type="match status" value="1"/>
</dbReference>
<dbReference type="InterPro" id="IPR058031">
    <property type="entry name" value="AAA_lid_NorR"/>
</dbReference>
<evidence type="ECO:0000256" key="2">
    <source>
        <dbReference type="ARBA" id="ARBA00022840"/>
    </source>
</evidence>
<evidence type="ECO:0000256" key="1">
    <source>
        <dbReference type="ARBA" id="ARBA00022741"/>
    </source>
</evidence>
<evidence type="ECO:0000256" key="4">
    <source>
        <dbReference type="ARBA" id="ARBA00023125"/>
    </source>
</evidence>
<dbReference type="GO" id="GO:0005524">
    <property type="term" value="F:ATP binding"/>
    <property type="evidence" value="ECO:0007669"/>
    <property type="project" value="UniProtKB-KW"/>
</dbReference>
<dbReference type="OrthoDB" id="3516932at2"/>
<dbReference type="PANTHER" id="PTHR32071:SF117">
    <property type="entry name" value="PTS-DEPENDENT DIHYDROXYACETONE KINASE OPERON REGULATORY PROTEIN-RELATED"/>
    <property type="match status" value="1"/>
</dbReference>
<keyword evidence="5" id="KW-0804">Transcription</keyword>
<feature type="domain" description="Sigma-54 factor interaction" evidence="6">
    <location>
        <begin position="49"/>
        <end position="277"/>
    </location>
</feature>
<dbReference type="RefSeq" id="WP_133678411.1">
    <property type="nucleotide sequence ID" value="NZ_SNZP01000002.1"/>
</dbReference>
<comment type="caution">
    <text evidence="7">The sequence shown here is derived from an EMBL/GenBank/DDBJ whole genome shotgun (WGS) entry which is preliminary data.</text>
</comment>
<keyword evidence="8" id="KW-1185">Reference proteome</keyword>
<dbReference type="PROSITE" id="PS00676">
    <property type="entry name" value="SIGMA54_INTERACT_2"/>
    <property type="match status" value="1"/>
</dbReference>
<dbReference type="Gene3D" id="1.10.8.60">
    <property type="match status" value="1"/>
</dbReference>
<dbReference type="InterPro" id="IPR025944">
    <property type="entry name" value="Sigma_54_int_dom_CS"/>
</dbReference>
<protein>
    <submittedName>
        <fullName evidence="7">DNA-binding NtrC family response regulator</fullName>
    </submittedName>
</protein>
<dbReference type="PROSITE" id="PS00688">
    <property type="entry name" value="SIGMA54_INTERACT_3"/>
    <property type="match status" value="1"/>
</dbReference>
<dbReference type="InterPro" id="IPR002197">
    <property type="entry name" value="HTH_Fis"/>
</dbReference>
<dbReference type="SUPFAM" id="SSF52540">
    <property type="entry name" value="P-loop containing nucleoside triphosphate hydrolases"/>
    <property type="match status" value="1"/>
</dbReference>
<keyword evidence="4 7" id="KW-0238">DNA-binding</keyword>
<dbReference type="SUPFAM" id="SSF46689">
    <property type="entry name" value="Homeodomain-like"/>
    <property type="match status" value="1"/>
</dbReference>
<dbReference type="InterPro" id="IPR027417">
    <property type="entry name" value="P-loop_NTPase"/>
</dbReference>
<dbReference type="Proteomes" id="UP000295611">
    <property type="component" value="Unassembled WGS sequence"/>
</dbReference>
<proteinExistence type="predicted"/>
<keyword evidence="2" id="KW-0067">ATP-binding</keyword>
<dbReference type="AlphaFoldDB" id="A0A4R7BCT4"/>
<dbReference type="Pfam" id="PF25601">
    <property type="entry name" value="AAA_lid_14"/>
    <property type="match status" value="1"/>
</dbReference>
<evidence type="ECO:0000313" key="7">
    <source>
        <dbReference type="EMBL" id="TDR81972.1"/>
    </source>
</evidence>
<dbReference type="PROSITE" id="PS50045">
    <property type="entry name" value="SIGMA54_INTERACT_4"/>
    <property type="match status" value="1"/>
</dbReference>
<organism evidence="7 8">
    <name type="scientific">Paludibacterium purpuratum</name>
    <dbReference type="NCBI Taxonomy" id="1144873"/>
    <lineage>
        <taxon>Bacteria</taxon>
        <taxon>Pseudomonadati</taxon>
        <taxon>Pseudomonadota</taxon>
        <taxon>Betaproteobacteria</taxon>
        <taxon>Neisseriales</taxon>
        <taxon>Chromobacteriaceae</taxon>
        <taxon>Paludibacterium</taxon>
    </lineage>
</organism>
<evidence type="ECO:0000256" key="3">
    <source>
        <dbReference type="ARBA" id="ARBA00023015"/>
    </source>
</evidence>